<evidence type="ECO:0000256" key="1">
    <source>
        <dbReference type="ARBA" id="ARBA00004651"/>
    </source>
</evidence>
<evidence type="ECO:0000256" key="4">
    <source>
        <dbReference type="ARBA" id="ARBA00022989"/>
    </source>
</evidence>
<keyword evidence="6" id="KW-0175">Coiled coil</keyword>
<dbReference type="InterPro" id="IPR003856">
    <property type="entry name" value="LPS_length_determ_N"/>
</dbReference>
<evidence type="ECO:0000313" key="9">
    <source>
        <dbReference type="EMBL" id="SDI80709.1"/>
    </source>
</evidence>
<dbReference type="OrthoDB" id="7642308at2"/>
<organism evidence="9 10">
    <name type="scientific">Salipiger marinus</name>
    <dbReference type="NCBI Taxonomy" id="555512"/>
    <lineage>
        <taxon>Bacteria</taxon>
        <taxon>Pseudomonadati</taxon>
        <taxon>Pseudomonadota</taxon>
        <taxon>Alphaproteobacteria</taxon>
        <taxon>Rhodobacterales</taxon>
        <taxon>Roseobacteraceae</taxon>
        <taxon>Salipiger</taxon>
    </lineage>
</organism>
<feature type="domain" description="Polysaccharide chain length determinant N-terminal" evidence="8">
    <location>
        <begin position="8"/>
        <end position="92"/>
    </location>
</feature>
<evidence type="ECO:0000256" key="5">
    <source>
        <dbReference type="ARBA" id="ARBA00023136"/>
    </source>
</evidence>
<keyword evidence="5 7" id="KW-0472">Membrane</keyword>
<dbReference type="STRING" id="555512.SAMN04487993_1010117"/>
<name>A0A1G8NKC1_9RHOB</name>
<evidence type="ECO:0000256" key="3">
    <source>
        <dbReference type="ARBA" id="ARBA00022692"/>
    </source>
</evidence>
<keyword evidence="4 7" id="KW-1133">Transmembrane helix</keyword>
<evidence type="ECO:0000256" key="7">
    <source>
        <dbReference type="SAM" id="Phobius"/>
    </source>
</evidence>
<comment type="subcellular location">
    <subcellularLocation>
        <location evidence="1">Cell membrane</location>
        <topology evidence="1">Multi-pass membrane protein</topology>
    </subcellularLocation>
</comment>
<dbReference type="PANTHER" id="PTHR32309">
    <property type="entry name" value="TYROSINE-PROTEIN KINASE"/>
    <property type="match status" value="1"/>
</dbReference>
<dbReference type="PANTHER" id="PTHR32309:SF31">
    <property type="entry name" value="CAPSULAR EXOPOLYSACCHARIDE FAMILY"/>
    <property type="match status" value="1"/>
</dbReference>
<evidence type="ECO:0000256" key="2">
    <source>
        <dbReference type="ARBA" id="ARBA00022475"/>
    </source>
</evidence>
<evidence type="ECO:0000256" key="6">
    <source>
        <dbReference type="SAM" id="Coils"/>
    </source>
</evidence>
<dbReference type="RefSeq" id="WP_089847649.1">
    <property type="nucleotide sequence ID" value="NZ_FNEJ01000010.1"/>
</dbReference>
<evidence type="ECO:0000313" key="10">
    <source>
        <dbReference type="Proteomes" id="UP000199093"/>
    </source>
</evidence>
<feature type="transmembrane region" description="Helical" evidence="7">
    <location>
        <begin position="401"/>
        <end position="425"/>
    </location>
</feature>
<evidence type="ECO:0000259" key="8">
    <source>
        <dbReference type="Pfam" id="PF02706"/>
    </source>
</evidence>
<sequence length="439" mass="48161">MTQFQSFEEILAALRRRMVLILLVTLLGCGLSVAFALQQQKMYEATAVVQIEEGQVSEAPSSTGVAGDDASRKVQLIEQRLMSRDNLLRIMDTHQLFTEDPAMPLNQRVSLMREAARIEEIRPAPISYQAVPQGPSGILITVRLSDAQKAADVANELMTTVIEESRSRSVIRARETLSFFESEATRVAAEMDAMTARIAAFKQANAEALPSGVGALRDQLGSLEDSALEIDREIVAAEGNSARVREEVQARQLALLREQKQLIDTRMAQIEETIRRGPEVERTLSGMERDLTQLQDQYSVITRRRAEAEMGQMLETRQQADRFEVLEAALVPEVPSSQSRQKLALMGGVASLMAGLFAGVVAELMNPVIRNAAQLERATGVQAVVSIPVVKTRGDRRRRGLGIVAGLLGLAALFWGVLRVAGAWLPQGLLDRILPRASA</sequence>
<feature type="transmembrane region" description="Helical" evidence="7">
    <location>
        <begin position="343"/>
        <end position="362"/>
    </location>
</feature>
<dbReference type="GO" id="GO:0005886">
    <property type="term" value="C:plasma membrane"/>
    <property type="evidence" value="ECO:0007669"/>
    <property type="project" value="UniProtKB-SubCell"/>
</dbReference>
<reference evidence="9 10" key="1">
    <citation type="submission" date="2016-10" db="EMBL/GenBank/DDBJ databases">
        <authorList>
            <person name="de Groot N.N."/>
        </authorList>
    </citation>
    <scope>NUCLEOTIDE SEQUENCE [LARGE SCALE GENOMIC DNA]</scope>
    <source>
        <strain evidence="9 10">DSM 26424</strain>
    </source>
</reference>
<dbReference type="InterPro" id="IPR050445">
    <property type="entry name" value="Bact_polysacc_biosynth/exp"/>
</dbReference>
<protein>
    <submittedName>
        <fullName evidence="9">Uncharacterized protein involved in exopolysaccharide biosynthesis</fullName>
    </submittedName>
</protein>
<keyword evidence="3 7" id="KW-0812">Transmembrane</keyword>
<dbReference type="Proteomes" id="UP000199093">
    <property type="component" value="Unassembled WGS sequence"/>
</dbReference>
<accession>A0A1G8NKC1</accession>
<proteinExistence type="predicted"/>
<gene>
    <name evidence="9" type="ORF">SAMN04487993_1010117</name>
</gene>
<feature type="coiled-coil region" evidence="6">
    <location>
        <begin position="253"/>
        <end position="304"/>
    </location>
</feature>
<dbReference type="Pfam" id="PF02706">
    <property type="entry name" value="Wzz"/>
    <property type="match status" value="1"/>
</dbReference>
<keyword evidence="10" id="KW-1185">Reference proteome</keyword>
<keyword evidence="2" id="KW-1003">Cell membrane</keyword>
<dbReference type="AlphaFoldDB" id="A0A1G8NKC1"/>
<dbReference type="EMBL" id="FNEJ01000010">
    <property type="protein sequence ID" value="SDI80709.1"/>
    <property type="molecule type" value="Genomic_DNA"/>
</dbReference>